<accession>A0AAF0J0U3</accession>
<protein>
    <submittedName>
        <fullName evidence="1">Uncharacterized protein</fullName>
    </submittedName>
</protein>
<dbReference type="AlphaFoldDB" id="A0AAF0J0U3"/>
<dbReference type="EMBL" id="CP119892">
    <property type="protein sequence ID" value="WFD25371.1"/>
    <property type="molecule type" value="Genomic_DNA"/>
</dbReference>
<organism evidence="1 2">
    <name type="scientific">Malassezia nana</name>
    <dbReference type="NCBI Taxonomy" id="180528"/>
    <lineage>
        <taxon>Eukaryota</taxon>
        <taxon>Fungi</taxon>
        <taxon>Dikarya</taxon>
        <taxon>Basidiomycota</taxon>
        <taxon>Ustilaginomycotina</taxon>
        <taxon>Malasseziomycetes</taxon>
        <taxon>Malasseziales</taxon>
        <taxon>Malasseziaceae</taxon>
        <taxon>Malassezia</taxon>
    </lineage>
</organism>
<name>A0AAF0J0U3_9BASI</name>
<sequence length="440" mass="48359">MADAERFWAAAYLAPLRDTLAQWYAACAAPRRFVQALREWWPILSDGTQVALDTTPAPTVRPRCVAPWGEEAWLAQRAVLLYLCHAPYCAQHAPPDTQPFRPLVETYAACVTPSDTPHTLDAWLVHTSPHDKAFLLEITRALLAGTLDDVSDVSPCAARHAWAVRTYVPSATPVAAHAASRAAELLGQAGTMPLDLSQQSFLQKYWQRMRHDLRTGQDDSVALMAGLALRDTPVHGQCLVPRLLAPLAQQNASLAAQWVVCTCRLPPTHLSFSWVCQGLWEQVGEALAHDTGSLRAAGDMLVLLLASDECVSTRMNDHGADLELRIAWLTQRVCVPRFLAVLATLVESAWREDVAEFLCTWTLRLVRKGYLPLPNEEHRRASLGRGENDDTNAVLAALEAKADEQLDMLDAVLRSAALRYARHAYAAALYQALLGAPTGS</sequence>
<evidence type="ECO:0000313" key="2">
    <source>
        <dbReference type="Proteomes" id="UP001213623"/>
    </source>
</evidence>
<gene>
    <name evidence="1" type="ORF">MNAN1_000337</name>
</gene>
<evidence type="ECO:0000313" key="1">
    <source>
        <dbReference type="EMBL" id="WFD25371.1"/>
    </source>
</evidence>
<proteinExistence type="predicted"/>
<dbReference type="Proteomes" id="UP001213623">
    <property type="component" value="Chromosome 1"/>
</dbReference>
<keyword evidence="2" id="KW-1185">Reference proteome</keyword>
<reference evidence="1" key="1">
    <citation type="submission" date="2023-03" db="EMBL/GenBank/DDBJ databases">
        <title>Mating type loci evolution in Malassezia.</title>
        <authorList>
            <person name="Coelho M.A."/>
        </authorList>
    </citation>
    <scope>NUCLEOTIDE SEQUENCE</scope>
    <source>
        <strain evidence="1">CBS 9557</strain>
    </source>
</reference>